<gene>
    <name evidence="1" type="ORF">ABB28_13810</name>
</gene>
<proteinExistence type="predicted"/>
<dbReference type="InterPro" id="IPR023198">
    <property type="entry name" value="PGP-like_dom2"/>
</dbReference>
<dbReference type="Gene3D" id="3.40.50.1000">
    <property type="entry name" value="HAD superfamily/HAD-like"/>
    <property type="match status" value="1"/>
</dbReference>
<accession>A0A0R0CSM1</accession>
<comment type="caution">
    <text evidence="1">The sequence shown here is derived from an EMBL/GenBank/DDBJ whole genome shotgun (WGS) entry which is preliminary data.</text>
</comment>
<dbReference type="RefSeq" id="WP_057509165.1">
    <property type="nucleotide sequence ID" value="NZ_LDJK01000065.1"/>
</dbReference>
<dbReference type="InterPro" id="IPR006439">
    <property type="entry name" value="HAD-SF_hydro_IA"/>
</dbReference>
<name>A0A0R0CSM1_9GAMM</name>
<dbReference type="Pfam" id="PF00702">
    <property type="entry name" value="Hydrolase"/>
    <property type="match status" value="1"/>
</dbReference>
<dbReference type="SFLD" id="SFLDG01129">
    <property type="entry name" value="C1.5:_HAD__Beta-PGM__Phosphata"/>
    <property type="match status" value="1"/>
</dbReference>
<dbReference type="SFLD" id="SFLDS00003">
    <property type="entry name" value="Haloacid_Dehalogenase"/>
    <property type="match status" value="1"/>
</dbReference>
<dbReference type="AlphaFoldDB" id="A0A0R0CSM1"/>
<evidence type="ECO:0000313" key="2">
    <source>
        <dbReference type="Proteomes" id="UP000051386"/>
    </source>
</evidence>
<dbReference type="EMBL" id="LDJK01000065">
    <property type="protein sequence ID" value="KRG72799.1"/>
    <property type="molecule type" value="Genomic_DNA"/>
</dbReference>
<dbReference type="PANTHER" id="PTHR43611">
    <property type="entry name" value="ALPHA-D-GLUCOSE 1-PHOSPHATE PHOSPHATASE"/>
    <property type="match status" value="1"/>
</dbReference>
<keyword evidence="2" id="KW-1185">Reference proteome</keyword>
<organism evidence="1 2">
    <name type="scientific">Stenotrophomonas chelatiphaga</name>
    <dbReference type="NCBI Taxonomy" id="517011"/>
    <lineage>
        <taxon>Bacteria</taxon>
        <taxon>Pseudomonadati</taxon>
        <taxon>Pseudomonadota</taxon>
        <taxon>Gammaproteobacteria</taxon>
        <taxon>Lysobacterales</taxon>
        <taxon>Lysobacteraceae</taxon>
        <taxon>Stenotrophomonas</taxon>
    </lineage>
</organism>
<dbReference type="PRINTS" id="PR00413">
    <property type="entry name" value="HADHALOGNASE"/>
</dbReference>
<dbReference type="InterPro" id="IPR036412">
    <property type="entry name" value="HAD-like_sf"/>
</dbReference>
<dbReference type="SUPFAM" id="SSF56784">
    <property type="entry name" value="HAD-like"/>
    <property type="match status" value="1"/>
</dbReference>
<evidence type="ECO:0000313" key="1">
    <source>
        <dbReference type="EMBL" id="KRG72799.1"/>
    </source>
</evidence>
<dbReference type="InterPro" id="IPR023214">
    <property type="entry name" value="HAD_sf"/>
</dbReference>
<protein>
    <submittedName>
        <fullName evidence="1">Hydrolase</fullName>
    </submittedName>
</protein>
<dbReference type="Proteomes" id="UP000051386">
    <property type="component" value="Unassembled WGS sequence"/>
</dbReference>
<sequence length="204" mass="22358">MKPGIELLLLDVDGVLLDYQRSVRVRHLAHRLGVDGTRVQQVLFESGLETRYDSGMTATAEYLRALSEGLQAEVSEALWIQARVAASRPREDVVQQILTLPAAVRIGVLTNNGPLMAEVLRALLPALCDRVGKGLLCSGALGGRKPDPALYQRALQHLQVTPSRTLFIDDLFTNVRGARQAGLHAETVRDGRSVGRVLKRHGLR</sequence>
<reference evidence="1 2" key="1">
    <citation type="submission" date="2015-05" db="EMBL/GenBank/DDBJ databases">
        <title>Genome sequencing and analysis of members of genus Stenotrophomonas.</title>
        <authorList>
            <person name="Patil P.P."/>
            <person name="Midha S."/>
            <person name="Patil P.B."/>
        </authorList>
    </citation>
    <scope>NUCLEOTIDE SEQUENCE [LARGE SCALE GENOMIC DNA]</scope>
    <source>
        <strain evidence="1 2">DSM 21508</strain>
    </source>
</reference>
<dbReference type="NCBIfam" id="TIGR01509">
    <property type="entry name" value="HAD-SF-IA-v3"/>
    <property type="match status" value="1"/>
</dbReference>
<dbReference type="Gene3D" id="1.10.150.240">
    <property type="entry name" value="Putative phosphatase, domain 2"/>
    <property type="match status" value="1"/>
</dbReference>
<dbReference type="PATRIC" id="fig|517011.3.peg.2683"/>
<dbReference type="PANTHER" id="PTHR43611:SF3">
    <property type="entry name" value="FLAVIN MONONUCLEOTIDE HYDROLASE 1, CHLOROPLATIC"/>
    <property type="match status" value="1"/>
</dbReference>
<dbReference type="GO" id="GO:0016787">
    <property type="term" value="F:hydrolase activity"/>
    <property type="evidence" value="ECO:0007669"/>
    <property type="project" value="UniProtKB-KW"/>
</dbReference>
<keyword evidence="1" id="KW-0378">Hydrolase</keyword>